<evidence type="ECO:0000313" key="3">
    <source>
        <dbReference type="Proteomes" id="UP000248054"/>
    </source>
</evidence>
<dbReference type="RefSeq" id="WP_110475065.1">
    <property type="nucleotide sequence ID" value="NZ_BMWQ01000002.1"/>
</dbReference>
<evidence type="ECO:0008006" key="4">
    <source>
        <dbReference type="Google" id="ProtNLM"/>
    </source>
</evidence>
<organism evidence="2 3">
    <name type="scientific">Winogradskyella epiphytica</name>
    <dbReference type="NCBI Taxonomy" id="262005"/>
    <lineage>
        <taxon>Bacteria</taxon>
        <taxon>Pseudomonadati</taxon>
        <taxon>Bacteroidota</taxon>
        <taxon>Flavobacteriia</taxon>
        <taxon>Flavobacteriales</taxon>
        <taxon>Flavobacteriaceae</taxon>
        <taxon>Winogradskyella</taxon>
    </lineage>
</organism>
<dbReference type="InterPro" id="IPR036465">
    <property type="entry name" value="vWFA_dom_sf"/>
</dbReference>
<accession>A0A2V4WWS2</accession>
<dbReference type="EMBL" id="QJTD01000002">
    <property type="protein sequence ID" value="PYE81680.1"/>
    <property type="molecule type" value="Genomic_DNA"/>
</dbReference>
<comment type="caution">
    <text evidence="2">The sequence shown here is derived from an EMBL/GenBank/DDBJ whole genome shotgun (WGS) entry which is preliminary data.</text>
</comment>
<keyword evidence="1" id="KW-1133">Transmembrane helix</keyword>
<dbReference type="PANTHER" id="PTHR37947:SF1">
    <property type="entry name" value="BLL2462 PROTEIN"/>
    <property type="match status" value="1"/>
</dbReference>
<gene>
    <name evidence="2" type="ORF">DFQ11_102254</name>
</gene>
<protein>
    <recommendedName>
        <fullName evidence="4">VWA domain-containing protein</fullName>
    </recommendedName>
</protein>
<dbReference type="OrthoDB" id="9763076at2"/>
<keyword evidence="3" id="KW-1185">Reference proteome</keyword>
<sequence>MNSETIIYIIIAAITALSLALFQYLYKSKLNSKLKYVLAALRTISIFSILLLLINPKFESFTYFDEKPTLVVAVDNSESISYLKHDESARQVASALIDHTELNKRFNIQSYRFGKSVNTSDSLNFRERQSNISLALKQFGEVYANQTAPIVLISDGNQTYGSDYSYTAKGIEQSIYPMILGDSAVYADLSIKQLNVNRYVYLKNKFPVEIIVNYSGSETVNTELKIWSGNTVVFRKNLQFDVSKASEIISTALTANSVGVKTYRVELVALENEKNTVNNFKNFGVEVIDQKTNIALVYDRMHPDLGTLKKAIESNEQRSVSILKPKDYLSKINDFQLVILYQPNRKFKSVIDEIKLQKLNTFIITGATTDYAFLNSAQLKFNQIVTRQTEDFQPVLNRNYGTFIIDNLSFSNYPPLKSEFGNIEFLSAHDIALYKSVNGIETEQAMLTTIEYENTKHALLSGEGIWRWRAQSYLETNSFHDFDNFINKLVQYLSSNKKRNRINIDYKSFYNGNDDVVIKAQYFNKNFEFDNSASLGIVLKNTKSNSIREIPLLLNNGNYIVDLSGIEAGLYDFTIKHNSEAVSASGSFEILEYNVEQQFLNADLTKLNTIADNSGGAAYFTTQLDLLIESLLSDKRYKIIQKSSKNIVPLVDWKYLLGLIALSLFTEWFIRKYNGLI</sequence>
<keyword evidence="1" id="KW-0812">Transmembrane</keyword>
<reference evidence="2 3" key="1">
    <citation type="submission" date="2018-06" db="EMBL/GenBank/DDBJ databases">
        <title>Genomic Encyclopedia of Type Strains, Phase III (KMG-III): the genomes of soil and plant-associated and newly described type strains.</title>
        <authorList>
            <person name="Whitman W."/>
        </authorList>
    </citation>
    <scope>NUCLEOTIDE SEQUENCE [LARGE SCALE GENOMIC DNA]</scope>
    <source>
        <strain evidence="2 3">CECT 7945</strain>
    </source>
</reference>
<feature type="transmembrane region" description="Helical" evidence="1">
    <location>
        <begin position="36"/>
        <end position="54"/>
    </location>
</feature>
<proteinExistence type="predicted"/>
<dbReference type="Proteomes" id="UP000248054">
    <property type="component" value="Unassembled WGS sequence"/>
</dbReference>
<evidence type="ECO:0000256" key="1">
    <source>
        <dbReference type="SAM" id="Phobius"/>
    </source>
</evidence>
<evidence type="ECO:0000313" key="2">
    <source>
        <dbReference type="EMBL" id="PYE81680.1"/>
    </source>
</evidence>
<feature type="transmembrane region" description="Helical" evidence="1">
    <location>
        <begin position="6"/>
        <end position="24"/>
    </location>
</feature>
<dbReference type="PANTHER" id="PTHR37947">
    <property type="entry name" value="BLL2462 PROTEIN"/>
    <property type="match status" value="1"/>
</dbReference>
<dbReference type="AlphaFoldDB" id="A0A2V4WWS2"/>
<dbReference type="SUPFAM" id="SSF53300">
    <property type="entry name" value="vWA-like"/>
    <property type="match status" value="1"/>
</dbReference>
<keyword evidence="1" id="KW-0472">Membrane</keyword>
<name>A0A2V4WWS2_9FLAO</name>